<protein>
    <submittedName>
        <fullName evidence="5">LuxR family transcriptional regulator</fullName>
    </submittedName>
</protein>
<gene>
    <name evidence="5" type="ORF">HH303_00960</name>
</gene>
<keyword evidence="3" id="KW-0804">Transcription</keyword>
<sequence length="268" mass="29944">MYNSASHTAESPETALAAAIAAAGTSDFIPALLDYLRQHTAFRGAFLSLLHGSRRPAHVYDNVRQERRGEVIDRYLDGAYTIDPFYVAYRADPRCAVLRLKDVAPDRFPQSTYYKQYYSAIRLRDELAILIDLPSGKYLFYSLGRLADDPKFSSRDVSNLRRILPVVAALNRKHFEQDADTPEDGIGTEEIDAALAQFGTDRLTERERQIASLILRGHSSKSVARETGISPGTVKIHRKNIYRKLGISSQSELFSRFLNALAGGSEDA</sequence>
<evidence type="ECO:0000256" key="2">
    <source>
        <dbReference type="ARBA" id="ARBA00023125"/>
    </source>
</evidence>
<proteinExistence type="predicted"/>
<dbReference type="AlphaFoldDB" id="A0A7Y0HEK4"/>
<evidence type="ECO:0000256" key="3">
    <source>
        <dbReference type="ARBA" id="ARBA00023163"/>
    </source>
</evidence>
<reference evidence="5 6" key="1">
    <citation type="submission" date="2020-04" db="EMBL/GenBank/DDBJ databases">
        <title>Rhodospirillaceae bacterium KN72 isolated from deep sea.</title>
        <authorList>
            <person name="Zhang D.-C."/>
        </authorList>
    </citation>
    <scope>NUCLEOTIDE SEQUENCE [LARGE SCALE GENOMIC DNA]</scope>
    <source>
        <strain evidence="5 6">KN72</strain>
    </source>
</reference>
<dbReference type="InterPro" id="IPR036388">
    <property type="entry name" value="WH-like_DNA-bd_sf"/>
</dbReference>
<name>A0A7Y0HEK4_9PROT</name>
<dbReference type="Proteomes" id="UP000539372">
    <property type="component" value="Unassembled WGS sequence"/>
</dbReference>
<evidence type="ECO:0000313" key="6">
    <source>
        <dbReference type="Proteomes" id="UP000539372"/>
    </source>
</evidence>
<dbReference type="EMBL" id="JABBNT010000001">
    <property type="protein sequence ID" value="NMM43027.1"/>
    <property type="molecule type" value="Genomic_DNA"/>
</dbReference>
<dbReference type="CDD" id="cd06170">
    <property type="entry name" value="LuxR_C_like"/>
    <property type="match status" value="1"/>
</dbReference>
<evidence type="ECO:0000313" key="5">
    <source>
        <dbReference type="EMBL" id="NMM43027.1"/>
    </source>
</evidence>
<dbReference type="SUPFAM" id="SSF46894">
    <property type="entry name" value="C-terminal effector domain of the bipartite response regulators"/>
    <property type="match status" value="1"/>
</dbReference>
<dbReference type="InterPro" id="IPR000792">
    <property type="entry name" value="Tscrpt_reg_LuxR_C"/>
</dbReference>
<dbReference type="GO" id="GO:0003677">
    <property type="term" value="F:DNA binding"/>
    <property type="evidence" value="ECO:0007669"/>
    <property type="project" value="UniProtKB-KW"/>
</dbReference>
<dbReference type="PRINTS" id="PR00038">
    <property type="entry name" value="HTHLUXR"/>
</dbReference>
<evidence type="ECO:0000259" key="4">
    <source>
        <dbReference type="PROSITE" id="PS50043"/>
    </source>
</evidence>
<organism evidence="5 6">
    <name type="scientific">Pacificispira spongiicola</name>
    <dbReference type="NCBI Taxonomy" id="2729598"/>
    <lineage>
        <taxon>Bacteria</taxon>
        <taxon>Pseudomonadati</taxon>
        <taxon>Pseudomonadota</taxon>
        <taxon>Alphaproteobacteria</taxon>
        <taxon>Rhodospirillales</taxon>
        <taxon>Rhodospirillaceae</taxon>
        <taxon>Pacificispira</taxon>
    </lineage>
</organism>
<keyword evidence="6" id="KW-1185">Reference proteome</keyword>
<dbReference type="InterPro" id="IPR016032">
    <property type="entry name" value="Sig_transdc_resp-reg_C-effctor"/>
</dbReference>
<dbReference type="PANTHER" id="PTHR44688:SF16">
    <property type="entry name" value="DNA-BINDING TRANSCRIPTIONAL ACTIVATOR DEVR_DOSR"/>
    <property type="match status" value="1"/>
</dbReference>
<accession>A0A7Y0HEK4</accession>
<dbReference type="PANTHER" id="PTHR44688">
    <property type="entry name" value="DNA-BINDING TRANSCRIPTIONAL ACTIVATOR DEVR_DOSR"/>
    <property type="match status" value="1"/>
</dbReference>
<keyword evidence="1" id="KW-0805">Transcription regulation</keyword>
<dbReference type="Pfam" id="PF00196">
    <property type="entry name" value="GerE"/>
    <property type="match status" value="1"/>
</dbReference>
<dbReference type="Gene3D" id="1.10.10.10">
    <property type="entry name" value="Winged helix-like DNA-binding domain superfamily/Winged helix DNA-binding domain"/>
    <property type="match status" value="1"/>
</dbReference>
<comment type="caution">
    <text evidence="5">The sequence shown here is derived from an EMBL/GenBank/DDBJ whole genome shotgun (WGS) entry which is preliminary data.</text>
</comment>
<dbReference type="PROSITE" id="PS50043">
    <property type="entry name" value="HTH_LUXR_2"/>
    <property type="match status" value="1"/>
</dbReference>
<dbReference type="SMART" id="SM00421">
    <property type="entry name" value="HTH_LUXR"/>
    <property type="match status" value="1"/>
</dbReference>
<keyword evidence="2" id="KW-0238">DNA-binding</keyword>
<dbReference type="RefSeq" id="WP_169623337.1">
    <property type="nucleotide sequence ID" value="NZ_JABBNT010000001.1"/>
</dbReference>
<feature type="domain" description="HTH luxR-type" evidence="4">
    <location>
        <begin position="196"/>
        <end position="261"/>
    </location>
</feature>
<evidence type="ECO:0000256" key="1">
    <source>
        <dbReference type="ARBA" id="ARBA00023015"/>
    </source>
</evidence>
<dbReference type="PROSITE" id="PS00622">
    <property type="entry name" value="HTH_LUXR_1"/>
    <property type="match status" value="1"/>
</dbReference>
<dbReference type="GO" id="GO:0006355">
    <property type="term" value="P:regulation of DNA-templated transcription"/>
    <property type="evidence" value="ECO:0007669"/>
    <property type="project" value="InterPro"/>
</dbReference>